<evidence type="ECO:0000256" key="2">
    <source>
        <dbReference type="ARBA" id="ARBA00022833"/>
    </source>
</evidence>
<comment type="caution">
    <text evidence="6">The sequence shown here is derived from an EMBL/GenBank/DDBJ whole genome shotgun (WGS) entry which is preliminary data.</text>
</comment>
<dbReference type="InterPro" id="IPR001841">
    <property type="entry name" value="Znf_RING"/>
</dbReference>
<dbReference type="PROSITE" id="PS50089">
    <property type="entry name" value="ZF_RING_2"/>
    <property type="match status" value="1"/>
</dbReference>
<dbReference type="AlphaFoldDB" id="A0AAV4EIE1"/>
<proteinExistence type="predicted"/>
<dbReference type="EMBL" id="BMAT01010757">
    <property type="protein sequence ID" value="GFR60066.1"/>
    <property type="molecule type" value="Genomic_DNA"/>
</dbReference>
<sequence length="308" mass="36444">MFATVDIVHLPCGHVICLACSLAMKSCPMCRKDIKERSRIQMWVKIEENNHIWWKDDYGLKLTEDIDTVDDDDIEFKTEDDADEKKEKEEKEEKEESEEKEEQEEKEEKEEEMKGEEGETQTEEKETKEEQKKRRRRKIDRQKHRTRNNRKFQRSHNIVVFINQLINQLHVTDFIAANQSPSHRLPSLASAPVKTKMFSLSRHPITLADFITETDNHTPQKHQRKKPKKRHTRTPPPCDKRDTPRVSLFDGVKRVVPVISVNKRGRYNAPSLTVPSDDYQRHMMDHGTIEERRDFLDSCVKLCEINDR</sequence>
<keyword evidence="2" id="KW-0862">Zinc</keyword>
<keyword evidence="1 3" id="KW-0863">Zinc-finger</keyword>
<feature type="compositionally biased region" description="Basic and acidic residues" evidence="4">
    <location>
        <begin position="111"/>
        <end position="132"/>
    </location>
</feature>
<feature type="region of interest" description="Disordered" evidence="4">
    <location>
        <begin position="73"/>
        <end position="152"/>
    </location>
</feature>
<keyword evidence="1 3" id="KW-0479">Metal-binding</keyword>
<feature type="compositionally biased region" description="Basic residues" evidence="4">
    <location>
        <begin position="133"/>
        <end position="152"/>
    </location>
</feature>
<keyword evidence="7" id="KW-1185">Reference proteome</keyword>
<dbReference type="InterPro" id="IPR013083">
    <property type="entry name" value="Znf_RING/FYVE/PHD"/>
</dbReference>
<name>A0AAV4EIE1_9GAST</name>
<feature type="compositionally biased region" description="Acidic residues" evidence="4">
    <location>
        <begin position="92"/>
        <end position="110"/>
    </location>
</feature>
<evidence type="ECO:0000256" key="3">
    <source>
        <dbReference type="PROSITE-ProRule" id="PRU00175"/>
    </source>
</evidence>
<feature type="compositionally biased region" description="Basic and acidic residues" evidence="4">
    <location>
        <begin position="75"/>
        <end position="91"/>
    </location>
</feature>
<dbReference type="Pfam" id="PF13920">
    <property type="entry name" value="zf-C3HC4_3"/>
    <property type="match status" value="1"/>
</dbReference>
<feature type="domain" description="RING-type" evidence="5">
    <location>
        <begin position="10"/>
        <end position="31"/>
    </location>
</feature>
<protein>
    <recommendedName>
        <fullName evidence="5">RING-type domain-containing protein</fullName>
    </recommendedName>
</protein>
<evidence type="ECO:0000313" key="7">
    <source>
        <dbReference type="Proteomes" id="UP000762676"/>
    </source>
</evidence>
<reference evidence="6 7" key="1">
    <citation type="journal article" date="2021" name="Elife">
        <title>Chloroplast acquisition without the gene transfer in kleptoplastic sea slugs, Plakobranchus ocellatus.</title>
        <authorList>
            <person name="Maeda T."/>
            <person name="Takahashi S."/>
            <person name="Yoshida T."/>
            <person name="Shimamura S."/>
            <person name="Takaki Y."/>
            <person name="Nagai Y."/>
            <person name="Toyoda A."/>
            <person name="Suzuki Y."/>
            <person name="Arimoto A."/>
            <person name="Ishii H."/>
            <person name="Satoh N."/>
            <person name="Nishiyama T."/>
            <person name="Hasebe M."/>
            <person name="Maruyama T."/>
            <person name="Minagawa J."/>
            <person name="Obokata J."/>
            <person name="Shigenobu S."/>
        </authorList>
    </citation>
    <scope>NUCLEOTIDE SEQUENCE [LARGE SCALE GENOMIC DNA]</scope>
</reference>
<evidence type="ECO:0000313" key="6">
    <source>
        <dbReference type="EMBL" id="GFR60066.1"/>
    </source>
</evidence>
<dbReference type="SUPFAM" id="SSF57850">
    <property type="entry name" value="RING/U-box"/>
    <property type="match status" value="1"/>
</dbReference>
<feature type="compositionally biased region" description="Basic residues" evidence="4">
    <location>
        <begin position="219"/>
        <end position="233"/>
    </location>
</feature>
<feature type="region of interest" description="Disordered" evidence="4">
    <location>
        <begin position="211"/>
        <end position="243"/>
    </location>
</feature>
<dbReference type="Gene3D" id="3.30.40.10">
    <property type="entry name" value="Zinc/RING finger domain, C3HC4 (zinc finger)"/>
    <property type="match status" value="1"/>
</dbReference>
<evidence type="ECO:0000259" key="5">
    <source>
        <dbReference type="PROSITE" id="PS50089"/>
    </source>
</evidence>
<organism evidence="6 7">
    <name type="scientific">Elysia marginata</name>
    <dbReference type="NCBI Taxonomy" id="1093978"/>
    <lineage>
        <taxon>Eukaryota</taxon>
        <taxon>Metazoa</taxon>
        <taxon>Spiralia</taxon>
        <taxon>Lophotrochozoa</taxon>
        <taxon>Mollusca</taxon>
        <taxon>Gastropoda</taxon>
        <taxon>Heterobranchia</taxon>
        <taxon>Euthyneura</taxon>
        <taxon>Panpulmonata</taxon>
        <taxon>Sacoglossa</taxon>
        <taxon>Placobranchoidea</taxon>
        <taxon>Plakobranchidae</taxon>
        <taxon>Elysia</taxon>
    </lineage>
</organism>
<dbReference type="Proteomes" id="UP000762676">
    <property type="component" value="Unassembled WGS sequence"/>
</dbReference>
<accession>A0AAV4EIE1</accession>
<evidence type="ECO:0000256" key="1">
    <source>
        <dbReference type="ARBA" id="ARBA00022771"/>
    </source>
</evidence>
<gene>
    <name evidence="6" type="ORF">ElyMa_005398700</name>
</gene>
<evidence type="ECO:0000256" key="4">
    <source>
        <dbReference type="SAM" id="MobiDB-lite"/>
    </source>
</evidence>
<dbReference type="GO" id="GO:0008270">
    <property type="term" value="F:zinc ion binding"/>
    <property type="evidence" value="ECO:0007669"/>
    <property type="project" value="UniProtKB-KW"/>
</dbReference>